<reference evidence="1" key="1">
    <citation type="submission" date="2022-07" db="EMBL/GenBank/DDBJ databases">
        <title>Bacterial species isolated from the porcine tonsil microbiota.</title>
        <authorList>
            <person name="Oliveira I.M.F."/>
        </authorList>
    </citation>
    <scope>NUCLEOTIDE SEQUENCE</scope>
    <source>
        <strain evidence="1">8QC2O2</strain>
    </source>
</reference>
<dbReference type="RefSeq" id="WP_185160469.1">
    <property type="nucleotide sequence ID" value="NZ_CP048732.1"/>
</dbReference>
<dbReference type="AlphaFoldDB" id="A0AAW5LLU9"/>
<evidence type="ECO:0000313" key="1">
    <source>
        <dbReference type="EMBL" id="MCQ9302664.1"/>
    </source>
</evidence>
<name>A0AAW5LLU9_MAMSC</name>
<dbReference type="Proteomes" id="UP001204068">
    <property type="component" value="Unassembled WGS sequence"/>
</dbReference>
<sequence>MYTPHLERNQYRLQLLENCYLKPRKLKYKVEQDDKHICELVIHFKYAGSYHKTLDLIHPHEMEYVCKEVYRRLQEDQRLAAIKEEYIHG</sequence>
<proteinExistence type="predicted"/>
<gene>
    <name evidence="1" type="ORF">NQ032_03400</name>
</gene>
<accession>A0AAW5LLU9</accession>
<evidence type="ECO:0000313" key="2">
    <source>
        <dbReference type="Proteomes" id="UP001204068"/>
    </source>
</evidence>
<dbReference type="EMBL" id="JANILD010000001">
    <property type="protein sequence ID" value="MCQ9302664.1"/>
    <property type="molecule type" value="Genomic_DNA"/>
</dbReference>
<comment type="caution">
    <text evidence="1">The sequence shown here is derived from an EMBL/GenBank/DDBJ whole genome shotgun (WGS) entry which is preliminary data.</text>
</comment>
<organism evidence="1 2">
    <name type="scientific">Mammaliicoccus sciuri</name>
    <name type="common">Staphylococcus sciuri</name>
    <dbReference type="NCBI Taxonomy" id="1296"/>
    <lineage>
        <taxon>Bacteria</taxon>
        <taxon>Bacillati</taxon>
        <taxon>Bacillota</taxon>
        <taxon>Bacilli</taxon>
        <taxon>Bacillales</taxon>
        <taxon>Staphylococcaceae</taxon>
        <taxon>Mammaliicoccus</taxon>
    </lineage>
</organism>
<protein>
    <submittedName>
        <fullName evidence="1">Uncharacterized protein</fullName>
    </submittedName>
</protein>